<evidence type="ECO:0008006" key="4">
    <source>
        <dbReference type="Google" id="ProtNLM"/>
    </source>
</evidence>
<reference evidence="2 3" key="1">
    <citation type="journal article" date="2020" name="IScience">
        <title>Genome Sequencing of the Endangered Kingdonia uniflora (Circaeasteraceae, Ranunculales) Reveals Potential Mechanisms of Evolutionary Specialization.</title>
        <authorList>
            <person name="Sun Y."/>
            <person name="Deng T."/>
            <person name="Zhang A."/>
            <person name="Moore M.J."/>
            <person name="Landis J.B."/>
            <person name="Lin N."/>
            <person name="Zhang H."/>
            <person name="Zhang X."/>
            <person name="Huang J."/>
            <person name="Zhang X."/>
            <person name="Sun H."/>
            <person name="Wang H."/>
        </authorList>
    </citation>
    <scope>NUCLEOTIDE SEQUENCE [LARGE SCALE GENOMIC DNA]</scope>
    <source>
        <strain evidence="2">TB1705</strain>
        <tissue evidence="2">Leaf</tissue>
    </source>
</reference>
<dbReference type="AlphaFoldDB" id="A0A7J7NK08"/>
<dbReference type="Pfam" id="PF03357">
    <property type="entry name" value="Snf7"/>
    <property type="match status" value="1"/>
</dbReference>
<dbReference type="EMBL" id="JACGCM010000764">
    <property type="protein sequence ID" value="KAF6167238.1"/>
    <property type="molecule type" value="Genomic_DNA"/>
</dbReference>
<dbReference type="Proteomes" id="UP000541444">
    <property type="component" value="Unassembled WGS sequence"/>
</dbReference>
<organism evidence="2 3">
    <name type="scientific">Kingdonia uniflora</name>
    <dbReference type="NCBI Taxonomy" id="39325"/>
    <lineage>
        <taxon>Eukaryota</taxon>
        <taxon>Viridiplantae</taxon>
        <taxon>Streptophyta</taxon>
        <taxon>Embryophyta</taxon>
        <taxon>Tracheophyta</taxon>
        <taxon>Spermatophyta</taxon>
        <taxon>Magnoliopsida</taxon>
        <taxon>Ranunculales</taxon>
        <taxon>Circaeasteraceae</taxon>
        <taxon>Kingdonia</taxon>
    </lineage>
</organism>
<evidence type="ECO:0000313" key="2">
    <source>
        <dbReference type="EMBL" id="KAF6167238.1"/>
    </source>
</evidence>
<dbReference type="OrthoDB" id="10250120at2759"/>
<proteinExistence type="predicted"/>
<dbReference type="Gene3D" id="6.10.140.1230">
    <property type="match status" value="1"/>
</dbReference>
<dbReference type="GO" id="GO:0005771">
    <property type="term" value="C:multivesicular body"/>
    <property type="evidence" value="ECO:0007669"/>
    <property type="project" value="TreeGrafter"/>
</dbReference>
<dbReference type="GO" id="GO:0009898">
    <property type="term" value="C:cytoplasmic side of plasma membrane"/>
    <property type="evidence" value="ECO:0007669"/>
    <property type="project" value="TreeGrafter"/>
</dbReference>
<dbReference type="PANTHER" id="PTHR22761">
    <property type="entry name" value="CHARGED MULTIVESICULAR BODY PROTEIN"/>
    <property type="match status" value="1"/>
</dbReference>
<comment type="caution">
    <text evidence="2">The sequence shown here is derived from an EMBL/GenBank/DDBJ whole genome shotgun (WGS) entry which is preliminary data.</text>
</comment>
<protein>
    <recommendedName>
        <fullName evidence="4">Charged multivesicular body protein 7</fullName>
    </recommendedName>
</protein>
<accession>A0A7J7NK08</accession>
<gene>
    <name evidence="2" type="ORF">GIB67_029876</name>
</gene>
<dbReference type="GO" id="GO:0032511">
    <property type="term" value="P:late endosome to vacuole transport via multivesicular body sorting pathway"/>
    <property type="evidence" value="ECO:0007669"/>
    <property type="project" value="TreeGrafter"/>
</dbReference>
<dbReference type="Pfam" id="PF25880">
    <property type="entry name" value="WHD_CHMP7_1st"/>
    <property type="match status" value="1"/>
</dbReference>
<dbReference type="InterPro" id="IPR005024">
    <property type="entry name" value="Snf7_fam"/>
</dbReference>
<evidence type="ECO:0000256" key="1">
    <source>
        <dbReference type="SAM" id="MobiDB-lite"/>
    </source>
</evidence>
<dbReference type="GO" id="GO:0000815">
    <property type="term" value="C:ESCRT III complex"/>
    <property type="evidence" value="ECO:0007669"/>
    <property type="project" value="TreeGrafter"/>
</dbReference>
<name>A0A7J7NK08_9MAGN</name>
<dbReference type="PANTHER" id="PTHR22761:SF7">
    <property type="entry name" value="SNF7 FAMILY PROTEIN"/>
    <property type="match status" value="1"/>
</dbReference>
<evidence type="ECO:0000313" key="3">
    <source>
        <dbReference type="Proteomes" id="UP000541444"/>
    </source>
</evidence>
<feature type="region of interest" description="Disordered" evidence="1">
    <location>
        <begin position="377"/>
        <end position="423"/>
    </location>
</feature>
<dbReference type="GO" id="GO:0006900">
    <property type="term" value="P:vesicle budding from membrane"/>
    <property type="evidence" value="ECO:0007669"/>
    <property type="project" value="TreeGrafter"/>
</dbReference>
<sequence length="440" mass="49212">MNSSSVGEFIRREVPDWDDEVVATARFKAFSGQRSDWEPKFLFWRDLILKVAKHFGVFITQSSQVKNSWFMRGGLTPLCIDHVLFEMYNSGDILLSRDLVDPTMGRMSQLIKKMKNLMGVSGYSAPQDVLEDRLFLKIVLQACITLAERADEVVKLLSENHWTSFCIITMRNFQRICKGTNEASVILSYLSGIGKARFLSVNKTDIIEGVKVSLGSATVSSISSLDADNLHLIWTAEKLQQQLDVIDQRYETSKKHALASIKAGKKQIAVRYARQLKLASESREKCTTLLNRVEEVLSVIANAESTKKVSEAIQIGARAIKESAISAEEVETCLQELDECVTSQKEVEQVLESTPLQYTGIEDEDVEEEFKKLELGLGDEIPQMKIPQTDGDGSSRPDKIQQSPESPNIKIAEPASVETERLESIDSLSNKLSKVRLEAA</sequence>
<keyword evidence="3" id="KW-1185">Reference proteome</keyword>